<comment type="caution">
    <text evidence="1">The sequence shown here is derived from an EMBL/GenBank/DDBJ whole genome shotgun (WGS) entry which is preliminary data.</text>
</comment>
<protein>
    <submittedName>
        <fullName evidence="1">Uncharacterized protein</fullName>
    </submittedName>
</protein>
<keyword evidence="2" id="KW-1185">Reference proteome</keyword>
<accession>A0ABP0Q3T4</accession>
<dbReference type="Proteomes" id="UP001642484">
    <property type="component" value="Unassembled WGS sequence"/>
</dbReference>
<reference evidence="1 2" key="1">
    <citation type="submission" date="2024-02" db="EMBL/GenBank/DDBJ databases">
        <authorList>
            <person name="Chen Y."/>
            <person name="Shah S."/>
            <person name="Dougan E. K."/>
            <person name="Thang M."/>
            <person name="Chan C."/>
        </authorList>
    </citation>
    <scope>NUCLEOTIDE SEQUENCE [LARGE SCALE GENOMIC DNA]</scope>
</reference>
<name>A0ABP0Q3T4_9DINO</name>
<evidence type="ECO:0000313" key="1">
    <source>
        <dbReference type="EMBL" id="CAK9082412.1"/>
    </source>
</evidence>
<evidence type="ECO:0000313" key="2">
    <source>
        <dbReference type="Proteomes" id="UP001642484"/>
    </source>
</evidence>
<sequence>MPLLADVADADFDDMCSRFDIANVAAPVLGACATRRRVNLAWTFFLQLLRGESVAMNGDPGPVIVMSDLASQMPSLTNLKTPVSSAGFELTLPCRNFKDDSQHKKQLSISARVTTGHTVIATIGSAQRHSMLRVLSGTT</sequence>
<gene>
    <name evidence="1" type="ORF">CCMP2556_LOCUS40256</name>
</gene>
<dbReference type="EMBL" id="CAXAMN010023929">
    <property type="protein sequence ID" value="CAK9082412.1"/>
    <property type="molecule type" value="Genomic_DNA"/>
</dbReference>
<organism evidence="1 2">
    <name type="scientific">Durusdinium trenchii</name>
    <dbReference type="NCBI Taxonomy" id="1381693"/>
    <lineage>
        <taxon>Eukaryota</taxon>
        <taxon>Sar</taxon>
        <taxon>Alveolata</taxon>
        <taxon>Dinophyceae</taxon>
        <taxon>Suessiales</taxon>
        <taxon>Symbiodiniaceae</taxon>
        <taxon>Durusdinium</taxon>
    </lineage>
</organism>
<proteinExistence type="predicted"/>